<evidence type="ECO:0008006" key="3">
    <source>
        <dbReference type="Google" id="ProtNLM"/>
    </source>
</evidence>
<dbReference type="GeneID" id="62234452"/>
<gene>
    <name evidence="1" type="ORF">EAE98_007679</name>
</gene>
<dbReference type="SUPFAM" id="SSF52540">
    <property type="entry name" value="P-loop containing nucleoside triphosphate hydrolases"/>
    <property type="match status" value="1"/>
</dbReference>
<keyword evidence="2" id="KW-1185">Reference proteome</keyword>
<organism evidence="1 2">
    <name type="scientific">Botrytis deweyae</name>
    <dbReference type="NCBI Taxonomy" id="2478750"/>
    <lineage>
        <taxon>Eukaryota</taxon>
        <taxon>Fungi</taxon>
        <taxon>Dikarya</taxon>
        <taxon>Ascomycota</taxon>
        <taxon>Pezizomycotina</taxon>
        <taxon>Leotiomycetes</taxon>
        <taxon>Helotiales</taxon>
        <taxon>Sclerotiniaceae</taxon>
        <taxon>Botrytis</taxon>
    </lineage>
</organism>
<proteinExistence type="predicted"/>
<dbReference type="Gene3D" id="3.40.50.300">
    <property type="entry name" value="P-loop containing nucleotide triphosphate hydrolases"/>
    <property type="match status" value="1"/>
</dbReference>
<dbReference type="PANTHER" id="PTHR36978:SF4">
    <property type="entry name" value="P-LOOP CONTAINING NUCLEOSIDE TRIPHOSPHATE HYDROLASE PROTEIN"/>
    <property type="match status" value="1"/>
</dbReference>
<dbReference type="EMBL" id="RCSX01000018">
    <property type="protein sequence ID" value="KAF7923861.1"/>
    <property type="molecule type" value="Genomic_DNA"/>
</dbReference>
<sequence>MASPRKIDNLPVIKQRALDMQVLCLGLSRTSTMCYRTYHCRVAAPTKGHISLWLEGFDAKLNGNGKSFGREEFDLTNFSATTDMPAVNFSEELLAAYPAAKVILTTRDPDKWIESVERSMYAVIHSRIWPLLKIILPEALPFRQLLIIALTDWSDGEPEDCKALRAGFIAHNEKIRRLAGGRLLEFSPKDGWEPLCNFWASLFQMNLIRMSTREIIHTGCLCFPWCFISSSSGLSGLVPL</sequence>
<dbReference type="Proteomes" id="UP000783213">
    <property type="component" value="Unassembled WGS sequence"/>
</dbReference>
<reference evidence="1 2" key="1">
    <citation type="journal article" date="2020" name="Genome Biol. Evol.">
        <title>Comparative genomics of Sclerotiniaceae.</title>
        <authorList>
            <person name="Valero Jimenez C.A."/>
            <person name="Steentjes M."/>
            <person name="Scholten O.E."/>
            <person name="Van Kan J.A.L."/>
        </authorList>
    </citation>
    <scope>NUCLEOTIDE SEQUENCE [LARGE SCALE GENOMIC DNA]</scope>
    <source>
        <strain evidence="1 2">B1</strain>
    </source>
</reference>
<dbReference type="RefSeq" id="XP_038808480.1">
    <property type="nucleotide sequence ID" value="XM_038955302.1"/>
</dbReference>
<evidence type="ECO:0000313" key="2">
    <source>
        <dbReference type="Proteomes" id="UP000783213"/>
    </source>
</evidence>
<protein>
    <recommendedName>
        <fullName evidence="3">NAD dependent epimerase/dehydratase</fullName>
    </recommendedName>
</protein>
<accession>A0ABQ7IGY9</accession>
<evidence type="ECO:0000313" key="1">
    <source>
        <dbReference type="EMBL" id="KAF7923861.1"/>
    </source>
</evidence>
<name>A0ABQ7IGY9_9HELO</name>
<comment type="caution">
    <text evidence="1">The sequence shown here is derived from an EMBL/GenBank/DDBJ whole genome shotgun (WGS) entry which is preliminary data.</text>
</comment>
<dbReference type="PANTHER" id="PTHR36978">
    <property type="entry name" value="P-LOOP CONTAINING NUCLEOTIDE TRIPHOSPHATE HYDROLASE"/>
    <property type="match status" value="1"/>
</dbReference>
<dbReference type="InterPro" id="IPR040632">
    <property type="entry name" value="Sulfotransfer_4"/>
</dbReference>
<dbReference type="InterPro" id="IPR027417">
    <property type="entry name" value="P-loop_NTPase"/>
</dbReference>
<dbReference type="Pfam" id="PF17784">
    <property type="entry name" value="Sulfotransfer_4"/>
    <property type="match status" value="1"/>
</dbReference>